<evidence type="ECO:0000313" key="2">
    <source>
        <dbReference type="Proteomes" id="UP001519460"/>
    </source>
</evidence>
<reference evidence="1 2" key="1">
    <citation type="journal article" date="2023" name="Sci. Data">
        <title>Genome assembly of the Korean intertidal mud-creeper Batillaria attramentaria.</title>
        <authorList>
            <person name="Patra A.K."/>
            <person name="Ho P.T."/>
            <person name="Jun S."/>
            <person name="Lee S.J."/>
            <person name="Kim Y."/>
            <person name="Won Y.J."/>
        </authorList>
    </citation>
    <scope>NUCLEOTIDE SEQUENCE [LARGE SCALE GENOMIC DNA]</scope>
    <source>
        <strain evidence="1">Wonlab-2016</strain>
    </source>
</reference>
<evidence type="ECO:0000313" key="1">
    <source>
        <dbReference type="EMBL" id="KAK7471375.1"/>
    </source>
</evidence>
<dbReference type="EMBL" id="JACVVK020000495">
    <property type="protein sequence ID" value="KAK7471375.1"/>
    <property type="molecule type" value="Genomic_DNA"/>
</dbReference>
<sequence length="292" mass="34280">MPERPEKKEKKNTKWAKFCLDYASAITVHFALSLANLLEPECRVESLLQIPADCHFFYYVTTRLEEGKTKPDDEIRARREYYNFVPEPTVSQKEEDQTWETVPHKFGGIEFDIVQKPASVKDKKKRCDKNFYSVLLLFAFATRTTSRDYLPPDLVSALSGVFSINWHRTTSCDKDFYSVLLLFTFATSCDGHRTVWRPRYKPASVKDKKKRCDKNFCSVLLLFAFATRTTSRDCRDGHRTVWRPRYKPASVKDKKKRCDKNFCSVLLLFAFATRTTSRDCRDGHRTVWRPRY</sequence>
<proteinExistence type="predicted"/>
<gene>
    <name evidence="1" type="ORF">BaRGS_00035981</name>
</gene>
<organism evidence="1 2">
    <name type="scientific">Batillaria attramentaria</name>
    <dbReference type="NCBI Taxonomy" id="370345"/>
    <lineage>
        <taxon>Eukaryota</taxon>
        <taxon>Metazoa</taxon>
        <taxon>Spiralia</taxon>
        <taxon>Lophotrochozoa</taxon>
        <taxon>Mollusca</taxon>
        <taxon>Gastropoda</taxon>
        <taxon>Caenogastropoda</taxon>
        <taxon>Sorbeoconcha</taxon>
        <taxon>Cerithioidea</taxon>
        <taxon>Batillariidae</taxon>
        <taxon>Batillaria</taxon>
    </lineage>
</organism>
<name>A0ABD0JCY4_9CAEN</name>
<comment type="caution">
    <text evidence="1">The sequence shown here is derived from an EMBL/GenBank/DDBJ whole genome shotgun (WGS) entry which is preliminary data.</text>
</comment>
<protein>
    <submittedName>
        <fullName evidence="1">Uncharacterized protein</fullName>
    </submittedName>
</protein>
<dbReference type="AlphaFoldDB" id="A0ABD0JCY4"/>
<dbReference type="Proteomes" id="UP001519460">
    <property type="component" value="Unassembled WGS sequence"/>
</dbReference>
<keyword evidence="2" id="KW-1185">Reference proteome</keyword>
<accession>A0ABD0JCY4</accession>